<feature type="region of interest" description="Disordered" evidence="1">
    <location>
        <begin position="1"/>
        <end position="46"/>
    </location>
</feature>
<evidence type="ECO:0000256" key="1">
    <source>
        <dbReference type="SAM" id="MobiDB-lite"/>
    </source>
</evidence>
<keyword evidence="3" id="KW-1185">Reference proteome</keyword>
<proteinExistence type="predicted"/>
<evidence type="ECO:0000313" key="2">
    <source>
        <dbReference type="EMBL" id="VDO77406.1"/>
    </source>
</evidence>
<dbReference type="EMBL" id="UZAH01026227">
    <property type="protein sequence ID" value="VDO77406.1"/>
    <property type="molecule type" value="Genomic_DNA"/>
</dbReference>
<evidence type="ECO:0000313" key="3">
    <source>
        <dbReference type="Proteomes" id="UP000050761"/>
    </source>
</evidence>
<accession>A0A183FMQ0</accession>
<accession>A0A3P7XS58</accession>
<gene>
    <name evidence="2" type="ORF">HPBE_LOCUS8695</name>
</gene>
<reference evidence="2 3" key="1">
    <citation type="submission" date="2018-11" db="EMBL/GenBank/DDBJ databases">
        <authorList>
            <consortium name="Pathogen Informatics"/>
        </authorList>
    </citation>
    <scope>NUCLEOTIDE SEQUENCE [LARGE SCALE GENOMIC DNA]</scope>
</reference>
<organism evidence="3 4">
    <name type="scientific">Heligmosomoides polygyrus</name>
    <name type="common">Parasitic roundworm</name>
    <dbReference type="NCBI Taxonomy" id="6339"/>
    <lineage>
        <taxon>Eukaryota</taxon>
        <taxon>Metazoa</taxon>
        <taxon>Ecdysozoa</taxon>
        <taxon>Nematoda</taxon>
        <taxon>Chromadorea</taxon>
        <taxon>Rhabditida</taxon>
        <taxon>Rhabditina</taxon>
        <taxon>Rhabditomorpha</taxon>
        <taxon>Strongyloidea</taxon>
        <taxon>Heligmosomidae</taxon>
        <taxon>Heligmosomoides</taxon>
    </lineage>
</organism>
<evidence type="ECO:0000313" key="4">
    <source>
        <dbReference type="WBParaSite" id="HPBE_0000869401-mRNA-1"/>
    </source>
</evidence>
<sequence length="73" mass="7756">MPTSIGLARRRPLFHSQPAAAAAAAHLPTSRTPPGPGVVSPSRPVRGLRRQFKPAMMRDTTVYPINRSAAAAL</sequence>
<reference evidence="4" key="2">
    <citation type="submission" date="2019-09" db="UniProtKB">
        <authorList>
            <consortium name="WormBaseParasite"/>
        </authorList>
    </citation>
    <scope>IDENTIFICATION</scope>
</reference>
<protein>
    <submittedName>
        <fullName evidence="2 4">Uncharacterized protein</fullName>
    </submittedName>
</protein>
<dbReference type="Proteomes" id="UP000050761">
    <property type="component" value="Unassembled WGS sequence"/>
</dbReference>
<dbReference type="AlphaFoldDB" id="A0A183FMQ0"/>
<dbReference type="WBParaSite" id="HPBE_0000869401-mRNA-1">
    <property type="protein sequence ID" value="HPBE_0000869401-mRNA-1"/>
    <property type="gene ID" value="HPBE_0000869401"/>
</dbReference>
<name>A0A183FMQ0_HELPZ</name>